<feature type="domain" description="H repeat-associated protein N-terminal" evidence="2">
    <location>
        <begin position="31"/>
        <end position="118"/>
    </location>
</feature>
<dbReference type="OrthoDB" id="3867913at2"/>
<dbReference type="Pfam" id="PF13808">
    <property type="entry name" value="DDE_Tnp_1_assoc"/>
    <property type="match status" value="1"/>
</dbReference>
<dbReference type="GO" id="GO:0006313">
    <property type="term" value="P:DNA transposition"/>
    <property type="evidence" value="ECO:0007669"/>
    <property type="project" value="InterPro"/>
</dbReference>
<gene>
    <name evidence="3" type="ordered locus">MLP_19800</name>
    <name evidence="4" type="ordered locus">MLP_45820</name>
    <name evidence="5" type="ordered locus">MLP_51930</name>
    <name evidence="6" type="ordered locus">MLP_51940</name>
</gene>
<dbReference type="EMBL" id="AP012204">
    <property type="protein sequence ID" value="BAK38208.1"/>
    <property type="molecule type" value="Genomic_DNA"/>
</dbReference>
<organism evidence="5 7">
    <name type="scientific">Microlunatus phosphovorus (strain ATCC 700054 / DSM 10555 / JCM 9379 / NBRC 101784 / NCIMB 13414 / VKM Ac-1990 / NM-1)</name>
    <dbReference type="NCBI Taxonomy" id="1032480"/>
    <lineage>
        <taxon>Bacteria</taxon>
        <taxon>Bacillati</taxon>
        <taxon>Actinomycetota</taxon>
        <taxon>Actinomycetes</taxon>
        <taxon>Propionibacteriales</taxon>
        <taxon>Propionibacteriaceae</taxon>
        <taxon>Microlunatus</taxon>
    </lineage>
</organism>
<evidence type="ECO:0000313" key="6">
    <source>
        <dbReference type="EMBL" id="BAK38208.1"/>
    </source>
</evidence>
<evidence type="ECO:0000313" key="4">
    <source>
        <dbReference type="EMBL" id="BAK37596.1"/>
    </source>
</evidence>
<accession>F5XIG9</accession>
<keyword evidence="7" id="KW-1185">Reference proteome</keyword>
<sequence length="400" mass="43541">MPAPVSSLIPAADALRAHQVEPGHGVPVEVWEVLSIITDPRGRRGRRYELATVLVVALAAVVGGSRSLASIAGWAADLPTWHWPRLGITRRPPSLSTIRRVLLRVDPEVVDAVLHAWLATLTPVSSRWRAVAVDGKTCRGARGVDGSRVHLFSIVDHATGVPLGQVNAGGKDHEIAAFAAVLDRINLNGVIVTADALHTQRGHAHYLHRHGGRYVFVVKRNQPTLYDQLAGLPWSKVPVAHRVVEKGHGRRESRTLQLTGVRAGIGFPHARLAGRIVRNRTETATGETTQEIVYVVTSLGWSDIAPADLATLVRGHWSIENKVHWVRDLTFDEDHSTVRTGTLPQLMATLRNTAIGLLRLRGKHTNIAAATRSLGRQTGQLLDLIDHAQVTPVTTESTLN</sequence>
<dbReference type="GO" id="GO:0004803">
    <property type="term" value="F:transposase activity"/>
    <property type="evidence" value="ECO:0007669"/>
    <property type="project" value="InterPro"/>
</dbReference>
<dbReference type="HOGENOM" id="CLU_046404_1_0_11"/>
<protein>
    <submittedName>
        <fullName evidence="5">Putative transposase</fullName>
    </submittedName>
</protein>
<dbReference type="NCBIfam" id="NF033564">
    <property type="entry name" value="transpos_ISAs1"/>
    <property type="match status" value="1"/>
</dbReference>
<dbReference type="KEGG" id="mph:MLP_19800"/>
<dbReference type="InterPro" id="IPR047647">
    <property type="entry name" value="ISAs1_transpos"/>
</dbReference>
<dbReference type="SUPFAM" id="SSF53098">
    <property type="entry name" value="Ribonuclease H-like"/>
    <property type="match status" value="1"/>
</dbReference>
<dbReference type="InterPro" id="IPR002559">
    <property type="entry name" value="Transposase_11"/>
</dbReference>
<dbReference type="AlphaFoldDB" id="F5XIG9"/>
<dbReference type="KEGG" id="mph:MLP_51940"/>
<evidence type="ECO:0000259" key="1">
    <source>
        <dbReference type="Pfam" id="PF01609"/>
    </source>
</evidence>
<reference evidence="5 7" key="1">
    <citation type="submission" date="2011-05" db="EMBL/GenBank/DDBJ databases">
        <title>Whole genome sequence of Microlunatus phosphovorus NM-1.</title>
        <authorList>
            <person name="Hosoyama A."/>
            <person name="Sasaki K."/>
            <person name="Harada T."/>
            <person name="Igarashi R."/>
            <person name="Kawakoshi A."/>
            <person name="Sasagawa M."/>
            <person name="Fukada J."/>
            <person name="Nakamura S."/>
            <person name="Katano Y."/>
            <person name="Hanada S."/>
            <person name="Kamagata Y."/>
            <person name="Nakamura N."/>
            <person name="Yamazaki S."/>
            <person name="Fujita N."/>
        </authorList>
    </citation>
    <scope>NUCLEOTIDE SEQUENCE [LARGE SCALE GENOMIC DNA]</scope>
    <source>
        <strain evidence="7">ATCC 700054 / DSM 10555 / JCM 9379 / NBRC 101784 / NCIMB 13414 / VKM Ac-1990 / NM-1</strain>
        <strain evidence="5">NM-1</strain>
    </source>
</reference>
<dbReference type="EMBL" id="AP012204">
    <property type="protein sequence ID" value="BAK37596.1"/>
    <property type="molecule type" value="Genomic_DNA"/>
</dbReference>
<dbReference type="RefSeq" id="WP_013862866.1">
    <property type="nucleotide sequence ID" value="NC_015635.1"/>
</dbReference>
<evidence type="ECO:0000259" key="2">
    <source>
        <dbReference type="Pfam" id="PF13808"/>
    </source>
</evidence>
<dbReference type="InterPro" id="IPR051698">
    <property type="entry name" value="Transposase_11-like"/>
</dbReference>
<name>F5XIG9_MICPN</name>
<evidence type="ECO:0000313" key="5">
    <source>
        <dbReference type="EMBL" id="BAK38207.1"/>
    </source>
</evidence>
<evidence type="ECO:0000313" key="3">
    <source>
        <dbReference type="EMBL" id="BAK34994.1"/>
    </source>
</evidence>
<dbReference type="KEGG" id="mph:MLP_45820"/>
<dbReference type="InterPro" id="IPR032806">
    <property type="entry name" value="YbfD_N"/>
</dbReference>
<dbReference type="STRING" id="1032480.MLP_19800"/>
<evidence type="ECO:0000313" key="7">
    <source>
        <dbReference type="Proteomes" id="UP000007947"/>
    </source>
</evidence>
<dbReference type="PANTHER" id="PTHR30298">
    <property type="entry name" value="H REPEAT-ASSOCIATED PREDICTED TRANSPOSASE"/>
    <property type="match status" value="1"/>
</dbReference>
<dbReference type="PANTHER" id="PTHR30298:SF0">
    <property type="entry name" value="PROTEIN YBFL-RELATED"/>
    <property type="match status" value="1"/>
</dbReference>
<dbReference type="KEGG" id="mph:MLP_51930"/>
<feature type="domain" description="Transposase IS4-like" evidence="1">
    <location>
        <begin position="131"/>
        <end position="354"/>
    </location>
</feature>
<dbReference type="eggNOG" id="COG5433">
    <property type="taxonomic scope" value="Bacteria"/>
</dbReference>
<dbReference type="EMBL" id="AP012204">
    <property type="protein sequence ID" value="BAK34994.1"/>
    <property type="molecule type" value="Genomic_DNA"/>
</dbReference>
<dbReference type="Proteomes" id="UP000007947">
    <property type="component" value="Chromosome"/>
</dbReference>
<dbReference type="GO" id="GO:0003677">
    <property type="term" value="F:DNA binding"/>
    <property type="evidence" value="ECO:0007669"/>
    <property type="project" value="InterPro"/>
</dbReference>
<dbReference type="InterPro" id="IPR012337">
    <property type="entry name" value="RNaseH-like_sf"/>
</dbReference>
<dbReference type="Pfam" id="PF01609">
    <property type="entry name" value="DDE_Tnp_1"/>
    <property type="match status" value="1"/>
</dbReference>
<dbReference type="EMBL" id="AP012204">
    <property type="protein sequence ID" value="BAK38207.1"/>
    <property type="molecule type" value="Genomic_DNA"/>
</dbReference>
<proteinExistence type="predicted"/>